<feature type="compositionally biased region" description="Basic and acidic residues" evidence="1">
    <location>
        <begin position="19"/>
        <end position="54"/>
    </location>
</feature>
<evidence type="ECO:0000256" key="1">
    <source>
        <dbReference type="SAM" id="MobiDB-lite"/>
    </source>
</evidence>
<dbReference type="Proteomes" id="UP001501495">
    <property type="component" value="Unassembled WGS sequence"/>
</dbReference>
<evidence type="ECO:0000313" key="2">
    <source>
        <dbReference type="EMBL" id="GAA4111337.1"/>
    </source>
</evidence>
<keyword evidence="3" id="KW-1185">Reference proteome</keyword>
<gene>
    <name evidence="2" type="ORF">GCM10022215_07060</name>
</gene>
<proteinExistence type="predicted"/>
<sequence>MTRTGRAGLTGRTYPTPRPDSHRPDPAGAREESPENGSGRRIEIRRPDAHDAGRHPSASRFRRTPGTGEASPEVGVVWNAMNIARTIGGR</sequence>
<protein>
    <submittedName>
        <fullName evidence="2">Uncharacterized protein</fullName>
    </submittedName>
</protein>
<dbReference type="EMBL" id="BAAAZH010000006">
    <property type="protein sequence ID" value="GAA4111337.1"/>
    <property type="molecule type" value="Genomic_DNA"/>
</dbReference>
<comment type="caution">
    <text evidence="2">The sequence shown here is derived from an EMBL/GenBank/DDBJ whole genome shotgun (WGS) entry which is preliminary data.</text>
</comment>
<reference evidence="3" key="1">
    <citation type="journal article" date="2019" name="Int. J. Syst. Evol. Microbiol.">
        <title>The Global Catalogue of Microorganisms (GCM) 10K type strain sequencing project: providing services to taxonomists for standard genome sequencing and annotation.</title>
        <authorList>
            <consortium name="The Broad Institute Genomics Platform"/>
            <consortium name="The Broad Institute Genome Sequencing Center for Infectious Disease"/>
            <person name="Wu L."/>
            <person name="Ma J."/>
        </authorList>
    </citation>
    <scope>NUCLEOTIDE SEQUENCE [LARGE SCALE GENOMIC DNA]</scope>
    <source>
        <strain evidence="3">JCM 16703</strain>
    </source>
</reference>
<feature type="region of interest" description="Disordered" evidence="1">
    <location>
        <begin position="1"/>
        <end position="73"/>
    </location>
</feature>
<evidence type="ECO:0000313" key="3">
    <source>
        <dbReference type="Proteomes" id="UP001501495"/>
    </source>
</evidence>
<name>A0ABP7XC90_9ACTN</name>
<feature type="compositionally biased region" description="Low complexity" evidence="1">
    <location>
        <begin position="1"/>
        <end position="13"/>
    </location>
</feature>
<organism evidence="2 3">
    <name type="scientific">Nocardioides fonticola</name>
    <dbReference type="NCBI Taxonomy" id="450363"/>
    <lineage>
        <taxon>Bacteria</taxon>
        <taxon>Bacillati</taxon>
        <taxon>Actinomycetota</taxon>
        <taxon>Actinomycetes</taxon>
        <taxon>Propionibacteriales</taxon>
        <taxon>Nocardioidaceae</taxon>
        <taxon>Nocardioides</taxon>
    </lineage>
</organism>
<accession>A0ABP7XC90</accession>